<evidence type="ECO:0000313" key="2">
    <source>
        <dbReference type="EMBL" id="KAE8546164.1"/>
    </source>
</evidence>
<dbReference type="AlphaFoldDB" id="A0A833JQD0"/>
<organism evidence="2 3">
    <name type="scientific">Marinobacter nauticus</name>
    <name type="common">Marinobacter hydrocarbonoclasticus</name>
    <name type="synonym">Marinobacter aquaeolei</name>
    <dbReference type="NCBI Taxonomy" id="2743"/>
    <lineage>
        <taxon>Bacteria</taxon>
        <taxon>Pseudomonadati</taxon>
        <taxon>Pseudomonadota</taxon>
        <taxon>Gammaproteobacteria</taxon>
        <taxon>Pseudomonadales</taxon>
        <taxon>Marinobacteraceae</taxon>
        <taxon>Marinobacter</taxon>
    </lineage>
</organism>
<name>A0A833JQD0_MARNT</name>
<dbReference type="InterPro" id="IPR021229">
    <property type="entry name" value="DUF2800"/>
</dbReference>
<gene>
    <name evidence="2" type="ORF">F6453_1410</name>
</gene>
<evidence type="ECO:0000313" key="3">
    <source>
        <dbReference type="Proteomes" id="UP000469950"/>
    </source>
</evidence>
<dbReference type="RefSeq" id="WP_153740400.1">
    <property type="nucleotide sequence ID" value="NZ_WBMP01000005.1"/>
</dbReference>
<proteinExistence type="predicted"/>
<accession>A0A833JQD0</accession>
<sequence length="400" mass="45713">MGHTPYSPSGYDRWSICTASVQATDQDIKTGLIAKDDDGSEYAREGTVAHALLAICLDLRVSPREFIDQTIFVEDLVGEYPVDAEMGDEVDKAYEYVMDFITPGAQVWVEQKMPLTKVLPGQKGTADVVILPADRKRLHVFDLKYGKGLFVEVAENSQMKLYGIGAFDELLDRRQRTDLQDLMLHVVQPRIGNIDNWVWQKSELEKFRIEAYSRYQEARNPEKRKFVAGEHCWFCDRRSRCRTLKESIYSWIIEDPDADAFDAFKNPDSMSNEELASLHPMLSFISAWATNVRKFMEDRAAQGVEFPGLKLVEGKKGTRQWKNEEDADKYLERKGLDDDKRYKKSLLSVAQAEKTIGRKNLDDDFKKLFVQPDGKVSLAPVDDPRPAISESLADEFDDLD</sequence>
<dbReference type="Pfam" id="PF10926">
    <property type="entry name" value="DUF2800"/>
    <property type="match status" value="1"/>
</dbReference>
<evidence type="ECO:0000256" key="1">
    <source>
        <dbReference type="SAM" id="MobiDB-lite"/>
    </source>
</evidence>
<feature type="region of interest" description="Disordered" evidence="1">
    <location>
        <begin position="379"/>
        <end position="400"/>
    </location>
</feature>
<evidence type="ECO:0008006" key="4">
    <source>
        <dbReference type="Google" id="ProtNLM"/>
    </source>
</evidence>
<dbReference type="EMBL" id="WBMP01000005">
    <property type="protein sequence ID" value="KAE8546164.1"/>
    <property type="molecule type" value="Genomic_DNA"/>
</dbReference>
<dbReference type="Proteomes" id="UP000469950">
    <property type="component" value="Unassembled WGS sequence"/>
</dbReference>
<protein>
    <recommendedName>
        <fullName evidence="4">DUF2800 domain-containing protein</fullName>
    </recommendedName>
</protein>
<comment type="caution">
    <text evidence="2">The sequence shown here is derived from an EMBL/GenBank/DDBJ whole genome shotgun (WGS) entry which is preliminary data.</text>
</comment>
<reference evidence="2 3" key="1">
    <citation type="submission" date="2019-10" db="EMBL/GenBank/DDBJ databases">
        <title>Draft genome sequence of Marinobacter hydrocarbonoclasticus NCT7M from the microbiome of the marine copepod.</title>
        <authorList>
            <person name="Nuttall R."/>
            <person name="Sharma G."/>
            <person name="Moisander P."/>
        </authorList>
    </citation>
    <scope>NUCLEOTIDE SEQUENCE [LARGE SCALE GENOMIC DNA]</scope>
    <source>
        <strain evidence="2 3">NCT7M</strain>
    </source>
</reference>